<evidence type="ECO:0000256" key="13">
    <source>
        <dbReference type="PROSITE-ProRule" id="PRU00182"/>
    </source>
</evidence>
<keyword evidence="7" id="KW-0175">Coiled coil</keyword>
<dbReference type="GO" id="GO:0050793">
    <property type="term" value="P:regulation of developmental process"/>
    <property type="evidence" value="ECO:0007669"/>
    <property type="project" value="UniProtKB-ARBA"/>
</dbReference>
<keyword evidence="9 14" id="KW-0030">Aminoacyl-tRNA synthetase</keyword>
<feature type="region of interest" description="Disordered" evidence="15">
    <location>
        <begin position="58"/>
        <end position="87"/>
    </location>
</feature>
<keyword evidence="3 14" id="KW-0436">Ligase</keyword>
<comment type="catalytic activity">
    <reaction evidence="12 14">
        <text>tRNA(Tyr) + L-tyrosine + ATP = L-tyrosyl-tRNA(Tyr) + AMP + diphosphate + H(+)</text>
        <dbReference type="Rhea" id="RHEA:10220"/>
        <dbReference type="Rhea" id="RHEA-COMP:9706"/>
        <dbReference type="Rhea" id="RHEA-COMP:9707"/>
        <dbReference type="ChEBI" id="CHEBI:15378"/>
        <dbReference type="ChEBI" id="CHEBI:30616"/>
        <dbReference type="ChEBI" id="CHEBI:33019"/>
        <dbReference type="ChEBI" id="CHEBI:58315"/>
        <dbReference type="ChEBI" id="CHEBI:78442"/>
        <dbReference type="ChEBI" id="CHEBI:78536"/>
        <dbReference type="ChEBI" id="CHEBI:456215"/>
        <dbReference type="EC" id="6.1.1.1"/>
    </reaction>
</comment>
<dbReference type="SUPFAM" id="SSF52374">
    <property type="entry name" value="Nucleotidylyl transferase"/>
    <property type="match status" value="1"/>
</dbReference>
<dbReference type="GeneID" id="27417759"/>
<evidence type="ECO:0000256" key="6">
    <source>
        <dbReference type="ARBA" id="ARBA00022917"/>
    </source>
</evidence>
<evidence type="ECO:0000313" key="17">
    <source>
        <dbReference type="EMBL" id="EST08549.1"/>
    </source>
</evidence>
<feature type="region of interest" description="Disordered" evidence="15">
    <location>
        <begin position="1"/>
        <end position="39"/>
    </location>
</feature>
<keyword evidence="5 14" id="KW-0067">ATP-binding</keyword>
<keyword evidence="10" id="KW-0539">Nucleus</keyword>
<dbReference type="InterPro" id="IPR036986">
    <property type="entry name" value="S4_RNA-bd_sf"/>
</dbReference>
<proteinExistence type="inferred from homology"/>
<feature type="compositionally biased region" description="Acidic residues" evidence="15">
    <location>
        <begin position="586"/>
        <end position="596"/>
    </location>
</feature>
<dbReference type="GO" id="GO:0005730">
    <property type="term" value="C:nucleolus"/>
    <property type="evidence" value="ECO:0007669"/>
    <property type="project" value="UniProtKB-SubCell"/>
</dbReference>
<evidence type="ECO:0000256" key="4">
    <source>
        <dbReference type="ARBA" id="ARBA00022741"/>
    </source>
</evidence>
<evidence type="ECO:0000256" key="1">
    <source>
        <dbReference type="ARBA" id="ARBA00004604"/>
    </source>
</evidence>
<dbReference type="FunFam" id="1.10.1580.10:FF:000002">
    <property type="entry name" value="Guanine nucleotide-binding protein-like 3 (nucleolar)-like"/>
    <property type="match status" value="1"/>
</dbReference>
<evidence type="ECO:0000256" key="11">
    <source>
        <dbReference type="ARBA" id="ARBA00033323"/>
    </source>
</evidence>
<dbReference type="eggNOG" id="KOG2623">
    <property type="taxonomic scope" value="Eukaryota"/>
</dbReference>
<keyword evidence="8" id="KW-0342">GTP-binding</keyword>
<dbReference type="InterPro" id="IPR023179">
    <property type="entry name" value="GTP-bd_ortho_bundle_sf"/>
</dbReference>
<dbReference type="HOGENOM" id="CLU_269280_0_0_1"/>
<keyword evidence="6 14" id="KW-0648">Protein biosynthesis</keyword>
<dbReference type="FunFam" id="1.10.240.10:FF:000001">
    <property type="entry name" value="Tyrosine--tRNA ligase"/>
    <property type="match status" value="1"/>
</dbReference>
<evidence type="ECO:0000256" key="9">
    <source>
        <dbReference type="ARBA" id="ARBA00023146"/>
    </source>
</evidence>
<gene>
    <name evidence="17" type="ORF">PSEUBRA_SCAF16g05352</name>
</gene>
<feature type="region of interest" description="Disordered" evidence="15">
    <location>
        <begin position="519"/>
        <end position="639"/>
    </location>
</feature>
<dbReference type="GO" id="GO:0005739">
    <property type="term" value="C:mitochondrion"/>
    <property type="evidence" value="ECO:0007669"/>
    <property type="project" value="TreeGrafter"/>
</dbReference>
<dbReference type="EC" id="6.1.1.1" evidence="2 14"/>
<dbReference type="Gene3D" id="1.10.240.10">
    <property type="entry name" value="Tyrosyl-Transfer RNA Synthetase"/>
    <property type="match status" value="1"/>
</dbReference>
<dbReference type="HAMAP" id="MF_02006">
    <property type="entry name" value="Tyr_tRNA_synth_type1"/>
    <property type="match status" value="1"/>
</dbReference>
<evidence type="ECO:0000256" key="15">
    <source>
        <dbReference type="SAM" id="MobiDB-lite"/>
    </source>
</evidence>
<dbReference type="Gene3D" id="3.40.50.620">
    <property type="entry name" value="HUPs"/>
    <property type="match status" value="1"/>
</dbReference>
<dbReference type="PROSITE" id="PS00178">
    <property type="entry name" value="AA_TRNA_LIGASE_I"/>
    <property type="match status" value="1"/>
</dbReference>
<dbReference type="PANTHER" id="PTHR11766">
    <property type="entry name" value="TYROSYL-TRNA SYNTHETASE"/>
    <property type="match status" value="1"/>
</dbReference>
<dbReference type="FunFam" id="3.40.50.300:FF:000571">
    <property type="entry name" value="Guanine nucleotide-binding protein-like NSN1"/>
    <property type="match status" value="1"/>
</dbReference>
<dbReference type="InterPro" id="IPR001412">
    <property type="entry name" value="aa-tRNA-synth_I_CS"/>
</dbReference>
<feature type="compositionally biased region" description="Polar residues" evidence="15">
    <location>
        <begin position="18"/>
        <end position="39"/>
    </location>
</feature>
<evidence type="ECO:0000259" key="16">
    <source>
        <dbReference type="PROSITE" id="PS51721"/>
    </source>
</evidence>
<protein>
    <recommendedName>
        <fullName evidence="2 14">Tyrosine--tRNA ligase</fullName>
        <ecNumber evidence="2 14">6.1.1.1</ecNumber>
    </recommendedName>
    <alternativeName>
        <fullName evidence="11 14">Tyrosyl-tRNA synthetase</fullName>
    </alternativeName>
</protein>
<organism evidence="17 18">
    <name type="scientific">Kalmanozyma brasiliensis (strain GHG001)</name>
    <name type="common">Yeast</name>
    <name type="synonym">Pseudozyma brasiliensis</name>
    <dbReference type="NCBI Taxonomy" id="1365824"/>
    <lineage>
        <taxon>Eukaryota</taxon>
        <taxon>Fungi</taxon>
        <taxon>Dikarya</taxon>
        <taxon>Basidiomycota</taxon>
        <taxon>Ustilaginomycotina</taxon>
        <taxon>Ustilaginomycetes</taxon>
        <taxon>Ustilaginales</taxon>
        <taxon>Ustilaginaceae</taxon>
        <taxon>Kalmanozyma</taxon>
    </lineage>
</organism>
<dbReference type="Gene3D" id="3.10.290.10">
    <property type="entry name" value="RNA-binding S4 domain"/>
    <property type="match status" value="1"/>
</dbReference>
<evidence type="ECO:0000256" key="12">
    <source>
        <dbReference type="ARBA" id="ARBA00048248"/>
    </source>
</evidence>
<dbReference type="SUPFAM" id="SSF55174">
    <property type="entry name" value="Alpha-L RNA-binding motif"/>
    <property type="match status" value="1"/>
</dbReference>
<dbReference type="Gene3D" id="1.10.1580.10">
    <property type="match status" value="1"/>
</dbReference>
<evidence type="ECO:0000256" key="10">
    <source>
        <dbReference type="ARBA" id="ARBA00023242"/>
    </source>
</evidence>
<evidence type="ECO:0000256" key="14">
    <source>
        <dbReference type="RuleBase" id="RU361234"/>
    </source>
</evidence>
<dbReference type="GO" id="GO:0006437">
    <property type="term" value="P:tyrosyl-tRNA aminoacylation"/>
    <property type="evidence" value="ECO:0007669"/>
    <property type="project" value="InterPro"/>
</dbReference>
<keyword evidence="4 14" id="KW-0547">Nucleotide-binding</keyword>
<dbReference type="AlphaFoldDB" id="V5F051"/>
<comment type="similarity">
    <text evidence="14">Belongs to the class-I aminoacyl-tRNA synthetase family.</text>
</comment>
<dbReference type="InterPro" id="IPR002307">
    <property type="entry name" value="Tyr-tRNA-ligase"/>
</dbReference>
<dbReference type="SUPFAM" id="SSF52540">
    <property type="entry name" value="P-loop containing nucleoside triphosphate hydrolases"/>
    <property type="match status" value="1"/>
</dbReference>
<dbReference type="PANTHER" id="PTHR11766:SF0">
    <property type="entry name" value="TYROSINE--TRNA LIGASE, MITOCHONDRIAL"/>
    <property type="match status" value="1"/>
</dbReference>
<evidence type="ECO:0000256" key="7">
    <source>
        <dbReference type="ARBA" id="ARBA00023054"/>
    </source>
</evidence>
<dbReference type="Gene3D" id="3.40.50.300">
    <property type="entry name" value="P-loop containing nucleotide triphosphate hydrolases"/>
    <property type="match status" value="1"/>
</dbReference>
<feature type="compositionally biased region" description="Basic and acidic residues" evidence="15">
    <location>
        <begin position="1"/>
        <end position="11"/>
    </location>
</feature>
<evidence type="ECO:0000256" key="3">
    <source>
        <dbReference type="ARBA" id="ARBA00022598"/>
    </source>
</evidence>
<dbReference type="InterPro" id="IPR006073">
    <property type="entry name" value="GTP-bd"/>
</dbReference>
<feature type="compositionally biased region" description="Low complexity" evidence="15">
    <location>
        <begin position="61"/>
        <end position="74"/>
    </location>
</feature>
<dbReference type="OrthoDB" id="444945at2759"/>
<feature type="compositionally biased region" description="Acidic residues" evidence="15">
    <location>
        <begin position="540"/>
        <end position="553"/>
    </location>
</feature>
<comment type="subcellular location">
    <subcellularLocation>
        <location evidence="1">Nucleus</location>
        <location evidence="1">Nucleolus</location>
    </subcellularLocation>
</comment>
<dbReference type="Proteomes" id="UP000019377">
    <property type="component" value="Unassembled WGS sequence"/>
</dbReference>
<evidence type="ECO:0000313" key="18">
    <source>
        <dbReference type="Proteomes" id="UP000019377"/>
    </source>
</evidence>
<dbReference type="InterPro" id="IPR030378">
    <property type="entry name" value="G_CP_dom"/>
</dbReference>
<dbReference type="InterPro" id="IPR027417">
    <property type="entry name" value="P-loop_NTPase"/>
</dbReference>
<dbReference type="PROSITE" id="PS51721">
    <property type="entry name" value="G_CP"/>
    <property type="match status" value="1"/>
</dbReference>
<dbReference type="CDD" id="cd00165">
    <property type="entry name" value="S4"/>
    <property type="match status" value="1"/>
</dbReference>
<feature type="domain" description="CP-type G" evidence="16">
    <location>
        <begin position="149"/>
        <end position="339"/>
    </location>
</feature>
<keyword evidence="18" id="KW-1185">Reference proteome</keyword>
<sequence length="1215" mass="129927">MGRQQRKEDRQARKKTKISATQAHAKNASGSSNGVGKQATNAGFVFNKNQFAGLVNKGKARQLQQMQQQQQAQRRTGEMEMDEANTDPAEGSAAARLREEIAGAAASSNSYDAAIDSLEADIAKQESSSSAALDPTLTGRRDSSIKAYMRELRKVVDNADVLLEVLDARDPLGCRSLETERMLLRAGKKIVLILNKIDLVPKSNVEAWLRYLRHDFPTLAFKASTQSQRSNLSQGANAVNYSKSNAAAGADVITGGSEAIGAGALLQLIKNYSRSLNLKTSIAVGVFGAPNVGKSSVINSLKRARVCSVASTPGHTKVVQSVMLDKSVRLLDCPGIVFSDESAAGAASLGLSPEEVQMRRQSALLRNVVKVELVEDPITPVEAIMARVVPDHLMEVYGLDWFQEGDAQDLLMRIAVQRGRMARGGKIDIEGTARSVLHDWNVGRIKYYTHPPTLHRSAILSEDKRKGADALSKSIGGVDEDATVGVEKKLEESSAILSGFSEAFDLAGLLGEADAEVFGSGTGQTNAPLPEAPAPRYAADEDDTKEEEIEDDHEPVPAPEPAAEAAGCTSRRSTLGKRSRRSSDSDGSDSDSDDDSPSAPRIGVPGLDPSMDDDDDASLIDMPDAALPTANQPTTWGDKLATKATTSKRTAELSLAFSAEELAQMAPSAGASRRKLKKMKKRADRAGAGLVGAFEEQKLDEEDAVSDGVGDGAVGKGVGGGMFDVGTTTSAAGKKKNKKKKKGKGVGAPTDLITELQSRGLVQTLTSRALSSHLASAPRVVYSGVDPSADSLHVGNLLPLLTLAHFARFDHTPIVLVGGATGSIGDPSGRSSERNALDETTLQRNVEGITTQLRVFFDNVAAFYREQGESIQSATGSEEGGVELGMGVKLMNNYTWMSGISLLTFLGEVGRHARLTQMLARDSVASRLTTTGLSYTEFSYQLLQAYDFSFLHSKHGCTIQVGGSDQLGNITAGIDLIRRTHSSSLAEDPAYGLTLPLLTTHTGEKFGKSAGNAVWLSARKTSDLDFYQFFLRSGDDDVGKYLRCLTLLSPQEVDGVMKEHEADRKARSAQRKLADHMTRLIRGKGAMDKCRVLTRVLFSHSTQYGGVRDGESAAKEALAELEVEHITQQDNVLTRLEMDQVVGADVTRLVVSAGLVRSRGEAKRLLSSGGLYVNNRQVGLGGEVVEGDLVEVKGGEGRVCLLRAGKSAVRVVFVK</sequence>
<dbReference type="STRING" id="1365824.V5F051"/>
<dbReference type="Pfam" id="PF01926">
    <property type="entry name" value="MMR_HSR1"/>
    <property type="match status" value="1"/>
</dbReference>
<dbReference type="EMBL" id="KI545858">
    <property type="protein sequence ID" value="EST08549.1"/>
    <property type="molecule type" value="Genomic_DNA"/>
</dbReference>
<dbReference type="GO" id="GO:0005525">
    <property type="term" value="F:GTP binding"/>
    <property type="evidence" value="ECO:0007669"/>
    <property type="project" value="UniProtKB-KW"/>
</dbReference>
<dbReference type="InterPro" id="IPR002305">
    <property type="entry name" value="aa-tRNA-synth_Ic"/>
</dbReference>
<dbReference type="NCBIfam" id="TIGR00234">
    <property type="entry name" value="tyrS"/>
    <property type="match status" value="1"/>
</dbReference>
<name>V5F051_KALBG</name>
<dbReference type="InterPro" id="IPR014729">
    <property type="entry name" value="Rossmann-like_a/b/a_fold"/>
</dbReference>
<dbReference type="InterPro" id="IPR024088">
    <property type="entry name" value="Tyr-tRNA-ligase_bac-type"/>
</dbReference>
<dbReference type="InterPro" id="IPR024107">
    <property type="entry name" value="Tyr-tRNA-ligase_bac_1"/>
</dbReference>
<accession>V5F051</accession>
<evidence type="ECO:0000256" key="2">
    <source>
        <dbReference type="ARBA" id="ARBA00013160"/>
    </source>
</evidence>
<dbReference type="PROSITE" id="PS50889">
    <property type="entry name" value="S4"/>
    <property type="match status" value="1"/>
</dbReference>
<evidence type="ECO:0000256" key="5">
    <source>
        <dbReference type="ARBA" id="ARBA00022840"/>
    </source>
</evidence>
<dbReference type="GO" id="GO:0051239">
    <property type="term" value="P:regulation of multicellular organismal process"/>
    <property type="evidence" value="ECO:0007669"/>
    <property type="project" value="UniProtKB-ARBA"/>
</dbReference>
<dbReference type="CDD" id="cd04178">
    <property type="entry name" value="Nucleostemin_like"/>
    <property type="match status" value="1"/>
</dbReference>
<dbReference type="GO" id="GO:0005829">
    <property type="term" value="C:cytosol"/>
    <property type="evidence" value="ECO:0007669"/>
    <property type="project" value="TreeGrafter"/>
</dbReference>
<dbReference type="eggNOG" id="KOG2484">
    <property type="taxonomic scope" value="Eukaryota"/>
</dbReference>
<keyword evidence="13" id="KW-0694">RNA-binding</keyword>
<dbReference type="Pfam" id="PF00579">
    <property type="entry name" value="tRNA-synt_1b"/>
    <property type="match status" value="1"/>
</dbReference>
<dbReference type="GO" id="GO:0005524">
    <property type="term" value="F:ATP binding"/>
    <property type="evidence" value="ECO:0007669"/>
    <property type="project" value="UniProtKB-KW"/>
</dbReference>
<dbReference type="GO" id="GO:0004831">
    <property type="term" value="F:tyrosine-tRNA ligase activity"/>
    <property type="evidence" value="ECO:0007669"/>
    <property type="project" value="UniProtKB-EC"/>
</dbReference>
<dbReference type="GO" id="GO:0003723">
    <property type="term" value="F:RNA binding"/>
    <property type="evidence" value="ECO:0007669"/>
    <property type="project" value="UniProtKB-KW"/>
</dbReference>
<evidence type="ECO:0000256" key="8">
    <source>
        <dbReference type="ARBA" id="ARBA00023134"/>
    </source>
</evidence>
<dbReference type="PRINTS" id="PR01040">
    <property type="entry name" value="TRNASYNTHTYR"/>
</dbReference>
<reference evidence="18" key="1">
    <citation type="journal article" date="2013" name="Genome Announc.">
        <title>Draft genome sequence of Pseudozyma brasiliensis sp. nov. strain GHG001, a high producer of endo-1,4-xylanase isolated from an insect pest of sugarcane.</title>
        <authorList>
            <person name="Oliveira J.V.D.C."/>
            <person name="dos Santos R.A.C."/>
            <person name="Borges T.A."/>
            <person name="Riano-Pachon D.M."/>
            <person name="Goldman G.H."/>
        </authorList>
    </citation>
    <scope>NUCLEOTIDE SEQUENCE [LARGE SCALE GENOMIC DNA]</scope>
    <source>
        <strain evidence="18">GHG001</strain>
    </source>
</reference>
<dbReference type="CDD" id="cd00805">
    <property type="entry name" value="TyrRS_core"/>
    <property type="match status" value="1"/>
</dbReference>